<proteinExistence type="predicted"/>
<evidence type="ECO:0000313" key="1">
    <source>
        <dbReference type="EMBL" id="GAG60481.1"/>
    </source>
</evidence>
<gene>
    <name evidence="1" type="ORF">S01H4_17299</name>
</gene>
<sequence>MSLSVLILSYTLGDEYEPILNDANIIPEDVTRPNRTSSDAIWYNLCLLQIPRHNSISSPPKSQPYILLTNLLNIVISLLMNDELFYSLIDSATKYMPYSEGGDYLQVSYSISTKNSFAKTYNHFQGKS</sequence>
<accession>X1AKE6</accession>
<reference evidence="1" key="1">
    <citation type="journal article" date="2014" name="Front. Microbiol.">
        <title>High frequency of phylogenetically diverse reductive dehalogenase-homologous genes in deep subseafloor sedimentary metagenomes.</title>
        <authorList>
            <person name="Kawai M."/>
            <person name="Futagami T."/>
            <person name="Toyoda A."/>
            <person name="Takaki Y."/>
            <person name="Nishi S."/>
            <person name="Hori S."/>
            <person name="Arai W."/>
            <person name="Tsubouchi T."/>
            <person name="Morono Y."/>
            <person name="Uchiyama I."/>
            <person name="Ito T."/>
            <person name="Fujiyama A."/>
            <person name="Inagaki F."/>
            <person name="Takami H."/>
        </authorList>
    </citation>
    <scope>NUCLEOTIDE SEQUENCE</scope>
    <source>
        <strain evidence="1">Expedition CK06-06</strain>
    </source>
</reference>
<dbReference type="AlphaFoldDB" id="X1AKE6"/>
<organism evidence="1">
    <name type="scientific">marine sediment metagenome</name>
    <dbReference type="NCBI Taxonomy" id="412755"/>
    <lineage>
        <taxon>unclassified sequences</taxon>
        <taxon>metagenomes</taxon>
        <taxon>ecological metagenomes</taxon>
    </lineage>
</organism>
<protein>
    <submittedName>
        <fullName evidence="1">Uncharacterized protein</fullName>
    </submittedName>
</protein>
<comment type="caution">
    <text evidence="1">The sequence shown here is derived from an EMBL/GenBank/DDBJ whole genome shotgun (WGS) entry which is preliminary data.</text>
</comment>
<dbReference type="EMBL" id="BART01007612">
    <property type="protein sequence ID" value="GAG60481.1"/>
    <property type="molecule type" value="Genomic_DNA"/>
</dbReference>
<name>X1AKE6_9ZZZZ</name>